<name>A0A8H3TQ39_9TREE</name>
<dbReference type="EMBL" id="BLZA01000009">
    <property type="protein sequence ID" value="GHJ84914.1"/>
    <property type="molecule type" value="Genomic_DNA"/>
</dbReference>
<protein>
    <submittedName>
        <fullName evidence="2">Uncharacterized protein</fullName>
    </submittedName>
</protein>
<organism evidence="2 3">
    <name type="scientific">Naganishia liquefaciens</name>
    <dbReference type="NCBI Taxonomy" id="104408"/>
    <lineage>
        <taxon>Eukaryota</taxon>
        <taxon>Fungi</taxon>
        <taxon>Dikarya</taxon>
        <taxon>Basidiomycota</taxon>
        <taxon>Agaricomycotina</taxon>
        <taxon>Tremellomycetes</taxon>
        <taxon>Filobasidiales</taxon>
        <taxon>Filobasidiaceae</taxon>
        <taxon>Naganishia</taxon>
    </lineage>
</organism>
<reference evidence="2" key="1">
    <citation type="submission" date="2020-07" db="EMBL/GenBank/DDBJ databases">
        <title>Draft Genome Sequence of a Deep-Sea Yeast, Naganishia (Cryptococcus) liquefaciens strain N6.</title>
        <authorList>
            <person name="Han Y.W."/>
            <person name="Kajitani R."/>
            <person name="Morimoto H."/>
            <person name="Parhat M."/>
            <person name="Tsubouchi H."/>
            <person name="Bakenova O."/>
            <person name="Ogata M."/>
            <person name="Argunhan B."/>
            <person name="Aoki R."/>
            <person name="Kajiwara S."/>
            <person name="Itoh T."/>
            <person name="Iwasaki H."/>
        </authorList>
    </citation>
    <scope>NUCLEOTIDE SEQUENCE</scope>
    <source>
        <strain evidence="2">N6</strain>
    </source>
</reference>
<dbReference type="AlphaFoldDB" id="A0A8H3TQ39"/>
<evidence type="ECO:0000313" key="2">
    <source>
        <dbReference type="EMBL" id="GHJ84914.1"/>
    </source>
</evidence>
<sequence>MNVPVAPNTLVPTTKHGPFCSTRVKGRQSEIPDFQQASIRQFDKRAELIKFSGRYSFERIAKKRVKHIYAPVMGQTLAKPDWSPRPHHQVVIEPSSQPRTNGFGNLCGSFKHSRHHDKELPHAPDQRRIHLFNRSPSARRQPRQPKQPRQPIAQVIVHRPATTHRTRDYLARLADPFSNSEDTPPSTIPLSIPIIKEPSSIGGRFFHPPRTLALMDVGSRLADRGKEARKEWRECLKAERARRFD</sequence>
<accession>A0A8H3TQ39</accession>
<comment type="caution">
    <text evidence="2">The sequence shown here is derived from an EMBL/GenBank/DDBJ whole genome shotgun (WGS) entry which is preliminary data.</text>
</comment>
<keyword evidence="3" id="KW-1185">Reference proteome</keyword>
<evidence type="ECO:0000256" key="1">
    <source>
        <dbReference type="SAM" id="MobiDB-lite"/>
    </source>
</evidence>
<gene>
    <name evidence="2" type="ORF">NliqN6_1316</name>
</gene>
<feature type="region of interest" description="Disordered" evidence="1">
    <location>
        <begin position="134"/>
        <end position="153"/>
    </location>
</feature>
<dbReference type="Proteomes" id="UP000620104">
    <property type="component" value="Unassembled WGS sequence"/>
</dbReference>
<evidence type="ECO:0000313" key="3">
    <source>
        <dbReference type="Proteomes" id="UP000620104"/>
    </source>
</evidence>
<dbReference type="OrthoDB" id="10540760at2759"/>
<proteinExistence type="predicted"/>